<evidence type="ECO:0000313" key="2">
    <source>
        <dbReference type="WBParaSite" id="Gr19_v10_g5765.t1"/>
    </source>
</evidence>
<reference evidence="2" key="1">
    <citation type="submission" date="2022-11" db="UniProtKB">
        <authorList>
            <consortium name="WormBaseParasite"/>
        </authorList>
    </citation>
    <scope>IDENTIFICATION</scope>
</reference>
<proteinExistence type="predicted"/>
<keyword evidence="1" id="KW-1185">Reference proteome</keyword>
<accession>A0A914I1L8</accession>
<evidence type="ECO:0000313" key="1">
    <source>
        <dbReference type="Proteomes" id="UP000887572"/>
    </source>
</evidence>
<name>A0A914I1L8_GLORO</name>
<organism evidence="1 2">
    <name type="scientific">Globodera rostochiensis</name>
    <name type="common">Golden nematode worm</name>
    <name type="synonym">Heterodera rostochiensis</name>
    <dbReference type="NCBI Taxonomy" id="31243"/>
    <lineage>
        <taxon>Eukaryota</taxon>
        <taxon>Metazoa</taxon>
        <taxon>Ecdysozoa</taxon>
        <taxon>Nematoda</taxon>
        <taxon>Chromadorea</taxon>
        <taxon>Rhabditida</taxon>
        <taxon>Tylenchina</taxon>
        <taxon>Tylenchomorpha</taxon>
        <taxon>Tylenchoidea</taxon>
        <taxon>Heteroderidae</taxon>
        <taxon>Heteroderinae</taxon>
        <taxon>Globodera</taxon>
    </lineage>
</organism>
<dbReference type="Proteomes" id="UP000887572">
    <property type="component" value="Unplaced"/>
</dbReference>
<dbReference type="AlphaFoldDB" id="A0A914I1L8"/>
<dbReference type="WBParaSite" id="Gr19_v10_g5765.t1">
    <property type="protein sequence ID" value="Gr19_v10_g5765.t1"/>
    <property type="gene ID" value="Gr19_v10_g5765"/>
</dbReference>
<protein>
    <submittedName>
        <fullName evidence="2">Uncharacterized protein</fullName>
    </submittedName>
</protein>
<sequence>MIKNAEDSKLAEEAFKVIDLLRTYIKNNYQDVNDIFRALNISKPIIVKMKRKDSANPSGMTEINQNVNIDSIKNINRYGMENYDMRLEKIDKLIVVISKKISRILWSDFTILKQEELEKIAKLKIMDIMKWKENVYKAMSKKTERYELGMQAQNIELQKLKLNNLFINFQNLPNLFIPPKFTKLNKKLEKKHAEIDSTYNKEYALINSPNNRPSYVYNNKWQHWHNLFYTKHFFMAIDDMETFNLSDEQTIRLNKFYYGTVKI</sequence>